<dbReference type="SUPFAM" id="SSF57184">
    <property type="entry name" value="Growth factor receptor domain"/>
    <property type="match status" value="1"/>
</dbReference>
<evidence type="ECO:0000256" key="5">
    <source>
        <dbReference type="PROSITE-ProRule" id="PRU00076"/>
    </source>
</evidence>
<dbReference type="CDD" id="cd00054">
    <property type="entry name" value="EGF_CA"/>
    <property type="match status" value="1"/>
</dbReference>
<protein>
    <recommendedName>
        <fullName evidence="8">EGF-like domain-containing protein</fullName>
    </recommendedName>
</protein>
<feature type="domain" description="EGF-like" evidence="8">
    <location>
        <begin position="161"/>
        <end position="202"/>
    </location>
</feature>
<evidence type="ECO:0000256" key="1">
    <source>
        <dbReference type="ARBA" id="ARBA00022536"/>
    </source>
</evidence>
<dbReference type="InterPro" id="IPR001881">
    <property type="entry name" value="EGF-like_Ca-bd_dom"/>
</dbReference>
<dbReference type="PANTHER" id="PTHR24039">
    <property type="entry name" value="FIBRILLIN-RELATED"/>
    <property type="match status" value="1"/>
</dbReference>
<dbReference type="PROSITE" id="PS50026">
    <property type="entry name" value="EGF_3"/>
    <property type="match status" value="2"/>
</dbReference>
<dbReference type="EMBL" id="JACVVK020000235">
    <property type="protein sequence ID" value="KAK7482980.1"/>
    <property type="molecule type" value="Genomic_DNA"/>
</dbReference>
<keyword evidence="2" id="KW-0732">Signal</keyword>
<keyword evidence="1 5" id="KW-0245">EGF-like domain</keyword>
<dbReference type="SUPFAM" id="SSF57196">
    <property type="entry name" value="EGF/Laminin"/>
    <property type="match status" value="1"/>
</dbReference>
<keyword evidence="3" id="KW-0677">Repeat</keyword>
<dbReference type="Proteomes" id="UP001519460">
    <property type="component" value="Unassembled WGS sequence"/>
</dbReference>
<feature type="transmembrane region" description="Helical" evidence="7">
    <location>
        <begin position="489"/>
        <end position="512"/>
    </location>
</feature>
<dbReference type="PROSITE" id="PS01187">
    <property type="entry name" value="EGF_CA"/>
    <property type="match status" value="1"/>
</dbReference>
<dbReference type="Gene3D" id="2.10.25.10">
    <property type="entry name" value="Laminin"/>
    <property type="match status" value="1"/>
</dbReference>
<feature type="region of interest" description="Disordered" evidence="6">
    <location>
        <begin position="553"/>
        <end position="578"/>
    </location>
</feature>
<keyword evidence="4" id="KW-1015">Disulfide bond</keyword>
<dbReference type="InterPro" id="IPR049883">
    <property type="entry name" value="NOTCH1_EGF-like"/>
</dbReference>
<name>A0ABD0K7L5_9CAEN</name>
<dbReference type="Gene3D" id="2.170.300.10">
    <property type="entry name" value="Tie2 ligand-binding domain superfamily"/>
    <property type="match status" value="1"/>
</dbReference>
<dbReference type="Pfam" id="PF07645">
    <property type="entry name" value="EGF_CA"/>
    <property type="match status" value="1"/>
</dbReference>
<dbReference type="InterPro" id="IPR018097">
    <property type="entry name" value="EGF_Ca-bd_CS"/>
</dbReference>
<feature type="domain" description="EGF-like" evidence="8">
    <location>
        <begin position="249"/>
        <end position="292"/>
    </location>
</feature>
<keyword evidence="7" id="KW-0812">Transmembrane</keyword>
<keyword evidence="10" id="KW-1185">Reference proteome</keyword>
<keyword evidence="7" id="KW-0472">Membrane</keyword>
<dbReference type="InterPro" id="IPR000152">
    <property type="entry name" value="EGF-type_Asp/Asn_hydroxyl_site"/>
</dbReference>
<dbReference type="InterPro" id="IPR009030">
    <property type="entry name" value="Growth_fac_rcpt_cys_sf"/>
</dbReference>
<gene>
    <name evidence="9" type="ORF">BaRGS_00025757</name>
</gene>
<reference evidence="9 10" key="1">
    <citation type="journal article" date="2023" name="Sci. Data">
        <title>Genome assembly of the Korean intertidal mud-creeper Batillaria attramentaria.</title>
        <authorList>
            <person name="Patra A.K."/>
            <person name="Ho P.T."/>
            <person name="Jun S."/>
            <person name="Lee S.J."/>
            <person name="Kim Y."/>
            <person name="Won Y.J."/>
        </authorList>
    </citation>
    <scope>NUCLEOTIDE SEQUENCE [LARGE SCALE GENOMIC DNA]</scope>
    <source>
        <strain evidence="9">Wonlab-2016</strain>
    </source>
</reference>
<dbReference type="InterPro" id="IPR000742">
    <property type="entry name" value="EGF"/>
</dbReference>
<evidence type="ECO:0000259" key="8">
    <source>
        <dbReference type="PROSITE" id="PS50026"/>
    </source>
</evidence>
<comment type="caution">
    <text evidence="9">The sequence shown here is derived from an EMBL/GenBank/DDBJ whole genome shotgun (WGS) entry which is preliminary data.</text>
</comment>
<dbReference type="AlphaFoldDB" id="A0ABD0K7L5"/>
<sequence length="604" mass="65279">MTKSRSGMTRLETHPVTTHSVYDERSCNDCQVEGSMYTLLFKFMSWCKFYRKPTAAVLAGITRTSPCTNGTHSCDPATQTCEEKNNTAGFSCACIRLDYQLDDNDTCVDITDEMREVIGRAVLEMEAAGNITTSDGSVTVEIAGPTGIFDTRSNAFAANDDMDWCAFPSLYSCRNHSTCTDVGHRYKCPCNPGYYDDGTVCFECTDETRFGPGCNQQCDCIFNNTVSCDRFNGTCYCKTGWEGVTCDLDVDECSSPDTHNCLLEHAVCVNTVGGFRCECKPSAAVDASGTCTGPAITGAAGFETDGNRDLQLICDPGNVLELSTITWEPPCLQERDNICILQPQPPWDDGKSVTCTAAYTDGQSSSASFIIDLSYPPPSAPVIEGYQDGQVLKTGGKVKMACSVSGGKPLVMSVDFSCPGHPDNDLDLVSETVVRSVLEINPVTETDDGALCVCSAKWKTSQRYTLTASRILTVEESDDTGVIEINETFIIIVACVGGGVVIFFLVVVIVIWKIRGSSRDGSVTLPPQGTFSANILDNGGETESLYIHAINSPSGEARSVPDTSATEPNPIPHRPSDFGVNWQTGWNRGRIHGRNLAVFDVESK</sequence>
<evidence type="ECO:0000256" key="3">
    <source>
        <dbReference type="ARBA" id="ARBA00022737"/>
    </source>
</evidence>
<dbReference type="SMART" id="SM00179">
    <property type="entry name" value="EGF_CA"/>
    <property type="match status" value="2"/>
</dbReference>
<evidence type="ECO:0000313" key="9">
    <source>
        <dbReference type="EMBL" id="KAK7482980.1"/>
    </source>
</evidence>
<evidence type="ECO:0000256" key="6">
    <source>
        <dbReference type="SAM" id="MobiDB-lite"/>
    </source>
</evidence>
<organism evidence="9 10">
    <name type="scientific">Batillaria attramentaria</name>
    <dbReference type="NCBI Taxonomy" id="370345"/>
    <lineage>
        <taxon>Eukaryota</taxon>
        <taxon>Metazoa</taxon>
        <taxon>Spiralia</taxon>
        <taxon>Lophotrochozoa</taxon>
        <taxon>Mollusca</taxon>
        <taxon>Gastropoda</taxon>
        <taxon>Caenogastropoda</taxon>
        <taxon>Sorbeoconcha</taxon>
        <taxon>Cerithioidea</taxon>
        <taxon>Batillariidae</taxon>
        <taxon>Batillaria</taxon>
    </lineage>
</organism>
<accession>A0ABD0K7L5</accession>
<keyword evidence="7" id="KW-1133">Transmembrane helix</keyword>
<dbReference type="PROSITE" id="PS00010">
    <property type="entry name" value="ASX_HYDROXYL"/>
    <property type="match status" value="2"/>
</dbReference>
<dbReference type="PROSITE" id="PS01186">
    <property type="entry name" value="EGF_2"/>
    <property type="match status" value="1"/>
</dbReference>
<evidence type="ECO:0000313" key="10">
    <source>
        <dbReference type="Proteomes" id="UP001519460"/>
    </source>
</evidence>
<evidence type="ECO:0000256" key="4">
    <source>
        <dbReference type="ARBA" id="ARBA00023157"/>
    </source>
</evidence>
<dbReference type="SMART" id="SM00181">
    <property type="entry name" value="EGF"/>
    <property type="match status" value="4"/>
</dbReference>
<evidence type="ECO:0000256" key="7">
    <source>
        <dbReference type="SAM" id="Phobius"/>
    </source>
</evidence>
<evidence type="ECO:0000256" key="2">
    <source>
        <dbReference type="ARBA" id="ARBA00022729"/>
    </source>
</evidence>
<proteinExistence type="predicted"/>
<comment type="caution">
    <text evidence="5">Lacks conserved residue(s) required for the propagation of feature annotation.</text>
</comment>